<dbReference type="Proteomes" id="UP000836402">
    <property type="component" value="Unassembled WGS sequence"/>
</dbReference>
<keyword evidence="5" id="KW-1185">Reference proteome</keyword>
<feature type="compositionally biased region" description="Polar residues" evidence="3">
    <location>
        <begin position="217"/>
        <end position="226"/>
    </location>
</feature>
<dbReference type="PANTHER" id="PTHR42699:SF1">
    <property type="entry name" value="CYSTATHIONINE GAMMA-SYNTHASE-RELATED"/>
    <property type="match status" value="1"/>
</dbReference>
<feature type="region of interest" description="Disordered" evidence="3">
    <location>
        <begin position="217"/>
        <end position="266"/>
    </location>
</feature>
<evidence type="ECO:0000256" key="1">
    <source>
        <dbReference type="ARBA" id="ARBA00001933"/>
    </source>
</evidence>
<proteinExistence type="predicted"/>
<dbReference type="Gene3D" id="3.40.640.10">
    <property type="entry name" value="Type I PLP-dependent aspartate aminotransferase-like (Major domain)"/>
    <property type="match status" value="1"/>
</dbReference>
<evidence type="ECO:0000313" key="4">
    <source>
        <dbReference type="EMBL" id="CAD6925034.1"/>
    </source>
</evidence>
<feature type="compositionally biased region" description="Gly residues" evidence="3">
    <location>
        <begin position="239"/>
        <end position="248"/>
    </location>
</feature>
<dbReference type="InterPro" id="IPR051750">
    <property type="entry name" value="Trans-sulfuration_enzymes"/>
</dbReference>
<feature type="region of interest" description="Disordered" evidence="3">
    <location>
        <begin position="1"/>
        <end position="34"/>
    </location>
</feature>
<gene>
    <name evidence="4" type="ORF">JKIAZH3_G316</name>
</gene>
<organism evidence="4 5">
    <name type="scientific">Tilletia caries</name>
    <name type="common">wheat bunt fungus</name>
    <dbReference type="NCBI Taxonomy" id="13290"/>
    <lineage>
        <taxon>Eukaryota</taxon>
        <taxon>Fungi</taxon>
        <taxon>Dikarya</taxon>
        <taxon>Basidiomycota</taxon>
        <taxon>Ustilaginomycotina</taxon>
        <taxon>Exobasidiomycetes</taxon>
        <taxon>Tilletiales</taxon>
        <taxon>Tilletiaceae</taxon>
        <taxon>Tilletia</taxon>
    </lineage>
</organism>
<dbReference type="InterPro" id="IPR015424">
    <property type="entry name" value="PyrdxlP-dep_Trfase"/>
</dbReference>
<evidence type="ECO:0000256" key="3">
    <source>
        <dbReference type="SAM" id="MobiDB-lite"/>
    </source>
</evidence>
<sequence>MSAPVMLASGSNGDGDGDISRIPRSPAVGKPVPDLPHAVSVSLPRWQDNVDYEEGRLKDTMETGYPRFFLHRSIQKLAAKLEARLGRPEENAFLFPTATIARTCRSFIQDQLQRTNEDGPVVDVRIVQYRCTGLATDVTDPLAAAAAASSSSSSSSTQAPSRLDVFVVLFPAQHFPLAKAFWQHTGLGISSRFAERCLSYLVELEAPLVQSAKDLSINGNGNSSDARPSVVVESKEDGVGGGGGGGQRSYGRNRHYSRTSSTSGPQIQLQLPIPAAVQPESEATRAKDHDTYVEERYGRNLPETNARLAKCALRRRIAGTLVPEAQPDVSVEPGPCPPSRAVLQREGVQEEGKGETTRKGTGVGEEDVFLFPTGMSAIFTAHQVAMEERRRRGPDERVVGKSICFGFPYVDTLKILQKWGPGCVFLGHGNESDLDTLEAHLVAESQSSSSSNDEGRTLALFCEFPSNPLLRSPDLARIRKLADQFGFLVVIDETIGNFVNVEVLPYADMVVSSLTKIFSGESNVMGGSLVINPLGPRARVLHSILKERYEDTVWDEDAVYLERNSRDFVRRVRRIDRNAQALCKVLYEESRRADGDPDKVIREVLYPLYGGSVGLYEACRRKEVFAPLNRAEGGSDAGRQEASSAASASASASTNGEGYGGLFSIFFTTPLRAQVFYDALRCHKGPSLGTNFTIASPYAVLAHYTELEWAAGFGVDPDLVRVSVGLEEERVLLCDFEDALVAARGVGR</sequence>
<dbReference type="PANTHER" id="PTHR42699">
    <property type="match status" value="1"/>
</dbReference>
<evidence type="ECO:0008006" key="6">
    <source>
        <dbReference type="Google" id="ProtNLM"/>
    </source>
</evidence>
<accession>A0ABN7IWN3</accession>
<keyword evidence="2" id="KW-0663">Pyridoxal phosphate</keyword>
<reference evidence="4" key="1">
    <citation type="submission" date="2020-10" db="EMBL/GenBank/DDBJ databases">
        <authorList>
            <person name="Sedaghatjoo S."/>
        </authorList>
    </citation>
    <scope>NUCLEOTIDE SEQUENCE</scope>
    <source>
        <strain evidence="4">AZH3</strain>
    </source>
</reference>
<comment type="caution">
    <text evidence="4">The sequence shown here is derived from an EMBL/GenBank/DDBJ whole genome shotgun (WGS) entry which is preliminary data.</text>
</comment>
<dbReference type="SUPFAM" id="SSF53383">
    <property type="entry name" value="PLP-dependent transferases"/>
    <property type="match status" value="1"/>
</dbReference>
<dbReference type="Pfam" id="PF01053">
    <property type="entry name" value="Cys_Met_Meta_PP"/>
    <property type="match status" value="1"/>
</dbReference>
<dbReference type="EMBL" id="CAJHJG010002965">
    <property type="protein sequence ID" value="CAD6925034.1"/>
    <property type="molecule type" value="Genomic_DNA"/>
</dbReference>
<dbReference type="Gene3D" id="3.90.1150.10">
    <property type="entry name" value="Aspartate Aminotransferase, domain 1"/>
    <property type="match status" value="1"/>
</dbReference>
<protein>
    <recommendedName>
        <fullName evidence="6">Cystathionine gamma-synthase</fullName>
    </recommendedName>
</protein>
<name>A0ABN7IWN3_9BASI</name>
<dbReference type="InterPro" id="IPR015421">
    <property type="entry name" value="PyrdxlP-dep_Trfase_major"/>
</dbReference>
<comment type="cofactor">
    <cofactor evidence="1">
        <name>pyridoxal 5'-phosphate</name>
        <dbReference type="ChEBI" id="CHEBI:597326"/>
    </cofactor>
</comment>
<evidence type="ECO:0000256" key="2">
    <source>
        <dbReference type="ARBA" id="ARBA00022898"/>
    </source>
</evidence>
<evidence type="ECO:0000313" key="5">
    <source>
        <dbReference type="Proteomes" id="UP000836402"/>
    </source>
</evidence>
<dbReference type="InterPro" id="IPR015422">
    <property type="entry name" value="PyrdxlP-dep_Trfase_small"/>
</dbReference>
<dbReference type="InterPro" id="IPR000277">
    <property type="entry name" value="Cys/Met-Metab_PyrdxlP-dep_enz"/>
</dbReference>